<dbReference type="Proteomes" id="UP000198693">
    <property type="component" value="Unassembled WGS sequence"/>
</dbReference>
<gene>
    <name evidence="1" type="ORF">SAMN04487955_108170</name>
</gene>
<protein>
    <submittedName>
        <fullName evidence="1">Uncharacterized protein</fullName>
    </submittedName>
</protein>
<dbReference type="EMBL" id="FPBP01000008">
    <property type="protein sequence ID" value="SFU78207.1"/>
    <property type="molecule type" value="Genomic_DNA"/>
</dbReference>
<organism evidence="1 2">
    <name type="scientific">Halomonas korlensis</name>
    <dbReference type="NCBI Taxonomy" id="463301"/>
    <lineage>
        <taxon>Bacteria</taxon>
        <taxon>Pseudomonadati</taxon>
        <taxon>Pseudomonadota</taxon>
        <taxon>Gammaproteobacteria</taxon>
        <taxon>Oceanospirillales</taxon>
        <taxon>Halomonadaceae</taxon>
        <taxon>Halomonas</taxon>
    </lineage>
</organism>
<evidence type="ECO:0000313" key="2">
    <source>
        <dbReference type="Proteomes" id="UP000198693"/>
    </source>
</evidence>
<name>A0A1I7IZ78_9GAMM</name>
<accession>A0A1I7IZ78</accession>
<evidence type="ECO:0000313" key="1">
    <source>
        <dbReference type="EMBL" id="SFU78207.1"/>
    </source>
</evidence>
<keyword evidence="2" id="KW-1185">Reference proteome</keyword>
<sequence length="251" mass="28697">MVLSEFQLTVLRKSSETRGYGGHTAISCRRHLERAWEIKDDMPEVAVFLAITAEEEAATSLFHALKKRNYDNANRIKLRDHRFKAGVYPFLKLLGETLIPLKESLSLQLYFDSEFQPSGEEIFRVKMPMFVKGEREYCLIPEPPLHIFSKDAAGENKDYLKEVRGVATEKGIESIYLYIKGLANERNKVLYASDSGIPNVVDATPALQRHTNAAMLNLTIYLLIEPHKRQNLPQEALNAFIKVLDRIEEKC</sequence>
<reference evidence="2" key="1">
    <citation type="submission" date="2016-10" db="EMBL/GenBank/DDBJ databases">
        <authorList>
            <person name="Varghese N."/>
            <person name="Submissions S."/>
        </authorList>
    </citation>
    <scope>NUCLEOTIDE SEQUENCE [LARGE SCALE GENOMIC DNA]</scope>
    <source>
        <strain evidence="2">CGMCC 1.6981</strain>
    </source>
</reference>
<dbReference type="AlphaFoldDB" id="A0A1I7IZ78"/>
<proteinExistence type="predicted"/>